<evidence type="ECO:0000256" key="1">
    <source>
        <dbReference type="ARBA" id="ARBA00012493"/>
    </source>
</evidence>
<dbReference type="GO" id="GO:0003964">
    <property type="term" value="F:RNA-directed DNA polymerase activity"/>
    <property type="evidence" value="ECO:0007669"/>
    <property type="project" value="UniProtKB-EC"/>
</dbReference>
<organism evidence="5">
    <name type="scientific">Haemonchus placei</name>
    <name type="common">Barber's pole worm</name>
    <dbReference type="NCBI Taxonomy" id="6290"/>
    <lineage>
        <taxon>Eukaryota</taxon>
        <taxon>Metazoa</taxon>
        <taxon>Ecdysozoa</taxon>
        <taxon>Nematoda</taxon>
        <taxon>Chromadorea</taxon>
        <taxon>Rhabditida</taxon>
        <taxon>Rhabditina</taxon>
        <taxon>Rhabditomorpha</taxon>
        <taxon>Strongyloidea</taxon>
        <taxon>Trichostrongylidae</taxon>
        <taxon>Haemonchus</taxon>
    </lineage>
</organism>
<reference evidence="5" key="1">
    <citation type="submission" date="2017-02" db="UniProtKB">
        <authorList>
            <consortium name="WormBaseParasite"/>
        </authorList>
    </citation>
    <scope>IDENTIFICATION</scope>
</reference>
<evidence type="ECO:0000259" key="2">
    <source>
        <dbReference type="Pfam" id="PF17921"/>
    </source>
</evidence>
<dbReference type="EC" id="2.7.7.49" evidence="1"/>
<evidence type="ECO:0000313" key="3">
    <source>
        <dbReference type="EMBL" id="VDO59349.1"/>
    </source>
</evidence>
<dbReference type="Pfam" id="PF17921">
    <property type="entry name" value="Integrase_H2C2"/>
    <property type="match status" value="1"/>
</dbReference>
<reference evidence="3 4" key="2">
    <citation type="submission" date="2018-11" db="EMBL/GenBank/DDBJ databases">
        <authorList>
            <consortium name="Pathogen Informatics"/>
        </authorList>
    </citation>
    <scope>NUCLEOTIDE SEQUENCE [LARGE SCALE GENOMIC DNA]</scope>
    <source>
        <strain evidence="3 4">MHpl1</strain>
    </source>
</reference>
<gene>
    <name evidence="3" type="ORF">HPLM_LOCUS16280</name>
</gene>
<proteinExistence type="predicted"/>
<dbReference type="AlphaFoldDB" id="A0A0N4WWY1"/>
<keyword evidence="4" id="KW-1185">Reference proteome</keyword>
<feature type="domain" description="Integrase zinc-binding" evidence="2">
    <location>
        <begin position="18"/>
        <end position="76"/>
    </location>
</feature>
<evidence type="ECO:0000313" key="5">
    <source>
        <dbReference type="WBParaSite" id="HPLM_0001628801-mRNA-1"/>
    </source>
</evidence>
<dbReference type="InterPro" id="IPR041588">
    <property type="entry name" value="Integrase_H2C2"/>
</dbReference>
<dbReference type="PANTHER" id="PTHR37984:SF5">
    <property type="entry name" value="PROTEIN NYNRIN-LIKE"/>
    <property type="match status" value="1"/>
</dbReference>
<evidence type="ECO:0000313" key="4">
    <source>
        <dbReference type="Proteomes" id="UP000268014"/>
    </source>
</evidence>
<dbReference type="InterPro" id="IPR050951">
    <property type="entry name" value="Retrovirus_Pol_polyprotein"/>
</dbReference>
<accession>A0A0N4WWY1</accession>
<dbReference type="EMBL" id="UZAF01019348">
    <property type="protein sequence ID" value="VDO59349.1"/>
    <property type="molecule type" value="Genomic_DNA"/>
</dbReference>
<dbReference type="OrthoDB" id="5920491at2759"/>
<protein>
    <recommendedName>
        <fullName evidence="1">RNA-directed DNA polymerase</fullName>
        <ecNumber evidence="1">2.7.7.49</ecNumber>
    </recommendedName>
</protein>
<name>A0A0N4WWY1_HAEPC</name>
<dbReference type="PANTHER" id="PTHR37984">
    <property type="entry name" value="PROTEIN CBG26694"/>
    <property type="match status" value="1"/>
</dbReference>
<dbReference type="WBParaSite" id="HPLM_0001628801-mRNA-1">
    <property type="protein sequence ID" value="HPLM_0001628801-mRNA-1"/>
    <property type="gene ID" value="HPLM_0001628801"/>
</dbReference>
<dbReference type="Proteomes" id="UP000268014">
    <property type="component" value="Unassembled WGS sequence"/>
</dbReference>
<sequence length="136" mass="15874">MDQGYPPLLDNCSVRSVVPASKRKAVFEELHSGLLAGCFGRRKMTRQLSKELFWGTMKRDITQWSQECQKCLCHNSRHPMTPGSVPIVTSEPYEQLHAGSKRPNIAREYAREESNKMRRKMKFAYDRNKRLCTRRL</sequence>
<dbReference type="Gene3D" id="1.10.340.70">
    <property type="match status" value="1"/>
</dbReference>